<dbReference type="SUPFAM" id="SSF51445">
    <property type="entry name" value="(Trans)glycosidases"/>
    <property type="match status" value="1"/>
</dbReference>
<feature type="chain" id="PRO_5015701872" description="beta-N-acetylhexosaminidase" evidence="9">
    <location>
        <begin position="27"/>
        <end position="854"/>
    </location>
</feature>
<evidence type="ECO:0000256" key="1">
    <source>
        <dbReference type="ARBA" id="ARBA00001231"/>
    </source>
</evidence>
<organism evidence="11 12">
    <name type="scientific">Siphonobacter curvatus</name>
    <dbReference type="NCBI Taxonomy" id="2094562"/>
    <lineage>
        <taxon>Bacteria</taxon>
        <taxon>Pseudomonadati</taxon>
        <taxon>Bacteroidota</taxon>
        <taxon>Cytophagia</taxon>
        <taxon>Cytophagales</taxon>
        <taxon>Cytophagaceae</taxon>
        <taxon>Siphonobacter</taxon>
    </lineage>
</organism>
<evidence type="ECO:0000256" key="4">
    <source>
        <dbReference type="ARBA" id="ARBA00022801"/>
    </source>
</evidence>
<comment type="catalytic activity">
    <reaction evidence="1">
        <text>Hydrolysis of terminal non-reducing N-acetyl-D-hexosamine residues in N-acetyl-beta-D-hexosaminides.</text>
        <dbReference type="EC" id="3.2.1.52"/>
    </reaction>
</comment>
<dbReference type="InterPro" id="IPR008965">
    <property type="entry name" value="CBM2/CBM3_carb-bd_dom_sf"/>
</dbReference>
<dbReference type="Pfam" id="PF02838">
    <property type="entry name" value="Glyco_hydro_20b"/>
    <property type="match status" value="1"/>
</dbReference>
<feature type="active site" description="Proton donor" evidence="8">
    <location>
        <position position="536"/>
    </location>
</feature>
<reference evidence="12" key="1">
    <citation type="submission" date="2018-02" db="EMBL/GenBank/DDBJ databases">
        <title>Genome sequencing of Solimonas sp. HR-BB.</title>
        <authorList>
            <person name="Lee Y."/>
            <person name="Jeon C.O."/>
        </authorList>
    </citation>
    <scope>NUCLEOTIDE SEQUENCE [LARGE SCALE GENOMIC DNA]</scope>
    <source>
        <strain evidence="12">HR-U</strain>
    </source>
</reference>
<dbReference type="InterPro" id="IPR013783">
    <property type="entry name" value="Ig-like_fold"/>
</dbReference>
<dbReference type="GO" id="GO:0005975">
    <property type="term" value="P:carbohydrate metabolic process"/>
    <property type="evidence" value="ECO:0007669"/>
    <property type="project" value="InterPro"/>
</dbReference>
<dbReference type="PANTHER" id="PTHR22600:SF57">
    <property type="entry name" value="BETA-N-ACETYLHEXOSAMINIDASE"/>
    <property type="match status" value="1"/>
</dbReference>
<dbReference type="SUPFAM" id="SSF49384">
    <property type="entry name" value="Carbohydrate-binding domain"/>
    <property type="match status" value="1"/>
</dbReference>
<evidence type="ECO:0000313" key="11">
    <source>
        <dbReference type="EMBL" id="PQA56130.1"/>
    </source>
</evidence>
<accession>A0A2S7IIA8</accession>
<dbReference type="SUPFAM" id="SSF55545">
    <property type="entry name" value="beta-N-acetylhexosaminidase-like domain"/>
    <property type="match status" value="1"/>
</dbReference>
<gene>
    <name evidence="11" type="ORF">C5O19_17390</name>
</gene>
<keyword evidence="12" id="KW-1185">Reference proteome</keyword>
<dbReference type="Pfam" id="PF03173">
    <property type="entry name" value="CHB_HEX"/>
    <property type="match status" value="1"/>
</dbReference>
<evidence type="ECO:0000259" key="10">
    <source>
        <dbReference type="SMART" id="SM01081"/>
    </source>
</evidence>
<dbReference type="Pfam" id="PF03174">
    <property type="entry name" value="CHB_HEX_C"/>
    <property type="match status" value="1"/>
</dbReference>
<dbReference type="InterPro" id="IPR015883">
    <property type="entry name" value="Glyco_hydro_20_cat"/>
</dbReference>
<evidence type="ECO:0000256" key="3">
    <source>
        <dbReference type="ARBA" id="ARBA00012663"/>
    </source>
</evidence>
<dbReference type="PRINTS" id="PR00738">
    <property type="entry name" value="GLHYDRLASE20"/>
</dbReference>
<dbReference type="GO" id="GO:0030247">
    <property type="term" value="F:polysaccharide binding"/>
    <property type="evidence" value="ECO:0007669"/>
    <property type="project" value="InterPro"/>
</dbReference>
<dbReference type="InterPro" id="IPR017853">
    <property type="entry name" value="GH"/>
</dbReference>
<comment type="caution">
    <text evidence="11">The sequence shown here is derived from an EMBL/GenBank/DDBJ whole genome shotgun (WGS) entry which is preliminary data.</text>
</comment>
<dbReference type="Gene3D" id="3.20.20.80">
    <property type="entry name" value="Glycosidases"/>
    <property type="match status" value="1"/>
</dbReference>
<evidence type="ECO:0000256" key="2">
    <source>
        <dbReference type="ARBA" id="ARBA00006285"/>
    </source>
</evidence>
<comment type="similarity">
    <text evidence="2">Belongs to the glycosyl hydrolase 20 family.</text>
</comment>
<feature type="domain" description="Chitobiase/beta-hexosaminidases N-terminal" evidence="10">
    <location>
        <begin position="30"/>
        <end position="178"/>
    </location>
</feature>
<dbReference type="OrthoDB" id="9763537at2"/>
<dbReference type="EC" id="3.2.1.52" evidence="3"/>
<dbReference type="InterPro" id="IPR029018">
    <property type="entry name" value="Hex-like_dom2"/>
</dbReference>
<evidence type="ECO:0000256" key="5">
    <source>
        <dbReference type="ARBA" id="ARBA00023295"/>
    </source>
</evidence>
<dbReference type="CDD" id="cd02847">
    <property type="entry name" value="E_set_Chitobiase_C"/>
    <property type="match status" value="1"/>
</dbReference>
<feature type="signal peptide" evidence="9">
    <location>
        <begin position="1"/>
        <end position="26"/>
    </location>
</feature>
<dbReference type="Proteomes" id="UP000239590">
    <property type="component" value="Unassembled WGS sequence"/>
</dbReference>
<dbReference type="RefSeq" id="WP_104714682.1">
    <property type="nucleotide sequence ID" value="NZ_PTRA01000003.1"/>
</dbReference>
<dbReference type="Gene3D" id="2.60.40.290">
    <property type="match status" value="1"/>
</dbReference>
<evidence type="ECO:0000313" key="12">
    <source>
        <dbReference type="Proteomes" id="UP000239590"/>
    </source>
</evidence>
<dbReference type="EMBL" id="PTRA01000003">
    <property type="protein sequence ID" value="PQA56130.1"/>
    <property type="molecule type" value="Genomic_DNA"/>
</dbReference>
<dbReference type="InterPro" id="IPR025705">
    <property type="entry name" value="Beta_hexosaminidase_sua/sub"/>
</dbReference>
<evidence type="ECO:0000256" key="6">
    <source>
        <dbReference type="ARBA" id="ARBA00030512"/>
    </source>
</evidence>
<keyword evidence="5" id="KW-0326">Glycosidase</keyword>
<dbReference type="InterPro" id="IPR012291">
    <property type="entry name" value="CBM2_carb-bd_dom_sf"/>
</dbReference>
<proteinExistence type="inferred from homology"/>
<dbReference type="InterPro" id="IPR004867">
    <property type="entry name" value="CHB_C_dom"/>
</dbReference>
<keyword evidence="4" id="KW-0378">Hydrolase</keyword>
<protein>
    <recommendedName>
        <fullName evidence="3">beta-N-acetylhexosaminidase</fullName>
        <ecNumber evidence="3">3.2.1.52</ecNumber>
    </recommendedName>
    <alternativeName>
        <fullName evidence="6">Beta-N-acetylhexosaminidase</fullName>
    </alternativeName>
    <alternativeName>
        <fullName evidence="7">N-acetyl-beta-glucosaminidase</fullName>
    </alternativeName>
</protein>
<dbReference type="GO" id="GO:0016020">
    <property type="term" value="C:membrane"/>
    <property type="evidence" value="ECO:0007669"/>
    <property type="project" value="TreeGrafter"/>
</dbReference>
<dbReference type="AlphaFoldDB" id="A0A2S7IIA8"/>
<dbReference type="PROSITE" id="PS51257">
    <property type="entry name" value="PROKAR_LIPOPROTEIN"/>
    <property type="match status" value="1"/>
</dbReference>
<dbReference type="GO" id="GO:0004563">
    <property type="term" value="F:beta-N-acetylhexosaminidase activity"/>
    <property type="evidence" value="ECO:0007669"/>
    <property type="project" value="UniProtKB-EC"/>
</dbReference>
<dbReference type="Gene3D" id="2.60.40.10">
    <property type="entry name" value="Immunoglobulins"/>
    <property type="match status" value="1"/>
</dbReference>
<dbReference type="InterPro" id="IPR004866">
    <property type="entry name" value="CHB/HEX_N_dom"/>
</dbReference>
<dbReference type="PANTHER" id="PTHR22600">
    <property type="entry name" value="BETA-HEXOSAMINIDASE"/>
    <property type="match status" value="1"/>
</dbReference>
<dbReference type="InterPro" id="IPR014756">
    <property type="entry name" value="Ig_E-set"/>
</dbReference>
<name>A0A2S7IIA8_9BACT</name>
<evidence type="ECO:0000256" key="9">
    <source>
        <dbReference type="SAM" id="SignalP"/>
    </source>
</evidence>
<dbReference type="Pfam" id="PF00728">
    <property type="entry name" value="Glyco_hydro_20"/>
    <property type="match status" value="1"/>
</dbReference>
<dbReference type="Gene3D" id="3.30.379.10">
    <property type="entry name" value="Chitobiase/beta-hexosaminidase domain 2-like"/>
    <property type="match status" value="1"/>
</dbReference>
<dbReference type="InterPro" id="IPR015882">
    <property type="entry name" value="HEX_bac_N"/>
</dbReference>
<keyword evidence="9" id="KW-0732">Signal</keyword>
<dbReference type="SMART" id="SM01081">
    <property type="entry name" value="CHB_HEX"/>
    <property type="match status" value="1"/>
</dbReference>
<evidence type="ECO:0000256" key="8">
    <source>
        <dbReference type="PIRSR" id="PIRSR625705-1"/>
    </source>
</evidence>
<evidence type="ECO:0000256" key="7">
    <source>
        <dbReference type="ARBA" id="ARBA00033000"/>
    </source>
</evidence>
<sequence>MRGRLSLAFLWLCTLFFIGCKSSEQASEGSSVAISWKLISNFTDTPSGFKARFIFKNNGSETLGNKGWTLYFNMSPRPILASKTPSPATVEHINGDWYKLTPNESFELKPGASLEIPYEASVAIIKETDAPMGLYFVHTDGKEEKIEEVADYTVEPFTEKEQILRGPNDQIPLPTAAYQYQQNAALSLVSPEQLPVLIPSPVKVTKTAGSISLTKEWPIYYAKGLANEAAFLAQRLQVLTGTSFVTKEGTSTEQRIQLSTGSVAVNGVTSEAYQLNIAANGIQIVGSDAAGVFYGVESLLALAPVAAYQKATAPLALPQVQVEDAPRFKFRSMHFDVCRNFQTKETVKRMLDLLAFYKINHLLFYLTEDEAWRLEIKSLPELTEVGSHRQHTAGMQTAALHPAYGSGPHADAKGKYGSGYYTRQDFIDILKYAQQRHIQIIPEIGFPGHSRAAIKSMEARYERFMKEGKTKEAEEFRLIDPEDTSVYSSAQAFKDNVICVARESAYHFFETVIADVAKMYDEAGLKLTVLHVGGDEVPQGVWTKSPMVDELLKKHPEIKGPRYLQSYFFGQMLSRLKKYKLEIHGWEEVALNVDASGQYVANPDFVGKGVVPYIWNNVFDVDLGYRMANAGYPVVLCNVTNLYMDLAYNNDPKEPGLYWGGFVGPKNAWTFAPYDFAKTTYTNSLGKPLDFTGKQKLKNRQNILGLEAQLWSETVKGRDMMEYYVLPKLIGFAESAWAAERPWETIENRDQREKSMQTGWNVFANTLAQRELPRLSYWNNGYNYRIPTPGAVLENGTLQANAEYPGLQIRYTTDGSEPGPQSTLYQSPVPVQGTVKLKCFDSAGKSSRMVTVGK</sequence>
<dbReference type="GO" id="GO:0030203">
    <property type="term" value="P:glycosaminoglycan metabolic process"/>
    <property type="evidence" value="ECO:0007669"/>
    <property type="project" value="TreeGrafter"/>
</dbReference>
<dbReference type="SUPFAM" id="SSF81296">
    <property type="entry name" value="E set domains"/>
    <property type="match status" value="1"/>
</dbReference>